<dbReference type="InterPro" id="IPR005135">
    <property type="entry name" value="Endo/exonuclease/phosphatase"/>
</dbReference>
<evidence type="ECO:0000256" key="4">
    <source>
        <dbReference type="PROSITE-ProRule" id="PRU00125"/>
    </source>
</evidence>
<name>A0ABY6LYP5_9ARAC</name>
<feature type="compositionally biased region" description="Basic and acidic residues" evidence="5">
    <location>
        <begin position="525"/>
        <end position="537"/>
    </location>
</feature>
<protein>
    <recommendedName>
        <fullName evidence="6">LIM zinc-binding domain-containing protein</fullName>
    </recommendedName>
</protein>
<dbReference type="PANTHER" id="PTHR33273">
    <property type="entry name" value="DOMAIN-CONTAINING PROTEIN, PUTATIVE-RELATED"/>
    <property type="match status" value="1"/>
</dbReference>
<evidence type="ECO:0000259" key="6">
    <source>
        <dbReference type="PROSITE" id="PS50023"/>
    </source>
</evidence>
<dbReference type="InterPro" id="IPR036691">
    <property type="entry name" value="Endo/exonu/phosph_ase_sf"/>
</dbReference>
<evidence type="ECO:0000256" key="2">
    <source>
        <dbReference type="ARBA" id="ARBA00022833"/>
    </source>
</evidence>
<accession>A0ABY6LYP5</accession>
<keyword evidence="2 4" id="KW-0862">Zinc</keyword>
<proteinExistence type="predicted"/>
<dbReference type="PROSITE" id="PS50023">
    <property type="entry name" value="LIM_DOMAIN_2"/>
    <property type="match status" value="1"/>
</dbReference>
<dbReference type="InterPro" id="IPR001781">
    <property type="entry name" value="Znf_LIM"/>
</dbReference>
<feature type="domain" description="LIM zinc-binding" evidence="6">
    <location>
        <begin position="279"/>
        <end position="344"/>
    </location>
</feature>
<feature type="compositionally biased region" description="Polar residues" evidence="5">
    <location>
        <begin position="724"/>
        <end position="740"/>
    </location>
</feature>
<dbReference type="SUPFAM" id="SSF56219">
    <property type="entry name" value="DNase I-like"/>
    <property type="match status" value="1"/>
</dbReference>
<evidence type="ECO:0000256" key="3">
    <source>
        <dbReference type="ARBA" id="ARBA00023038"/>
    </source>
</evidence>
<feature type="region of interest" description="Disordered" evidence="5">
    <location>
        <begin position="681"/>
        <end position="740"/>
    </location>
</feature>
<keyword evidence="1 4" id="KW-0479">Metal-binding</keyword>
<feature type="region of interest" description="Disordered" evidence="5">
    <location>
        <begin position="1229"/>
        <end position="1281"/>
    </location>
</feature>
<feature type="region of interest" description="Disordered" evidence="5">
    <location>
        <begin position="577"/>
        <end position="598"/>
    </location>
</feature>
<gene>
    <name evidence="7" type="ORF">LAZ67_X003006</name>
</gene>
<dbReference type="EMBL" id="CP092886">
    <property type="protein sequence ID" value="UYV84660.1"/>
    <property type="molecule type" value="Genomic_DNA"/>
</dbReference>
<keyword evidence="3 4" id="KW-0440">LIM domain</keyword>
<feature type="compositionally biased region" description="Acidic residues" evidence="5">
    <location>
        <begin position="581"/>
        <end position="596"/>
    </location>
</feature>
<dbReference type="Pfam" id="PF14529">
    <property type="entry name" value="Exo_endo_phos_2"/>
    <property type="match status" value="1"/>
</dbReference>
<dbReference type="Gene3D" id="3.30.420.10">
    <property type="entry name" value="Ribonuclease H-like superfamily/Ribonuclease H"/>
    <property type="match status" value="1"/>
</dbReference>
<dbReference type="PANTHER" id="PTHR33273:SF4">
    <property type="entry name" value="ENDONUCLEASE_EXONUCLEASE_PHOSPHATASE DOMAIN-CONTAINING PROTEIN"/>
    <property type="match status" value="1"/>
</dbReference>
<reference evidence="7 8" key="1">
    <citation type="submission" date="2022-03" db="EMBL/GenBank/DDBJ databases">
        <title>A chromosomal length assembly of Cordylochernes scorpioides.</title>
        <authorList>
            <person name="Zeh D."/>
            <person name="Zeh J."/>
        </authorList>
    </citation>
    <scope>NUCLEOTIDE SEQUENCE [LARGE SCALE GENOMIC DNA]</scope>
    <source>
        <strain evidence="7">IN4F17</strain>
        <tissue evidence="7">Whole Body</tissue>
    </source>
</reference>
<dbReference type="Gene3D" id="3.60.10.10">
    <property type="entry name" value="Endonuclease/exonuclease/phosphatase"/>
    <property type="match status" value="1"/>
</dbReference>
<feature type="compositionally biased region" description="Acidic residues" evidence="5">
    <location>
        <begin position="464"/>
        <end position="478"/>
    </location>
</feature>
<evidence type="ECO:0000313" key="7">
    <source>
        <dbReference type="EMBL" id="UYV84660.1"/>
    </source>
</evidence>
<sequence length="1350" mass="152633">MMVVKSPHYAASAVAQNNQGRVWSLGRGPHSKNSLQSPNAKLNVLQCNINGISTSKSKVKLDEILSLADSKGANIICLQETKLKPNHLFKVKGFKILRKDRPSADGGGGLLTLIKDLSFEEIDTPSTTHTELQAFKIHLPNQRPLTIVNTYHPPQKPGPELDLVAHLLNPNILILGDFNSKHQSWGCSLNNTEGSILSTFIDDNNLTIVSHGPTYISHSYGTPQTLDLTITSPSMQQFTKSSTLKSIGSDHLPLLTERQEKPQIQATMSQDIDERKSQLNCYICHLPTLHANHIIVEDLLLHRTCFRCDLCKSLLQIEDYAFEKNSSPKGKFYCQHHFRMMKPDRRWQEMMQRKEAFISGVNDAEENKRILESLMVNANIIPPPKREESGFINFPSHSFESSDSIDNHHLQPPLHTPYRDQTPERVEYENSIEISDEELFTSELEEEELTQKNLGQRSAALGLDESDDDYSDLSTDSEFEEEAFVEELEHSLTADGTRQLAESWRQRHRKLSTDTTEDVNSSEHYTSEEKELNGKRFDSDEDVQKVVQDFCHTLPKSAYKEGIYKLPERWRRCIENQGESSLEDSSTEESNEEQEEPPVIPTIVIQEFSQQNLIEAHNEEFQFVDLEKKADNTNIDQNSINSSAEQIKTESNSSINKDILEAQELIKKSLIKIEKDVLSSDSESAKNIDSGKVFSKRPDPPKSLPLESRSYSGPPTFNHEKDQGQNSSKVIFDSEPSTSSELSYPLVLPYTKLVESPQEFVFLEATNRLQHCLDDLNDSSNFCKSRKTNDSNITPPKENINLEISWECDDLNSPIDNIETTNTFDINRKSPCGDIFSLDQEVSDENLDKNKTTKTHSNEENAYSRKLSAPITKPTSYKGSFVEKIRRLKSNEKNTLYLKSLNINLQKLDFPLLSKSLEKLNIEESSQSSAKLLLEDVKREEIEINQPSTSETQLKSTVYKPTLDCTKAPPVILRHKSNSIRQVFLPNEPRQSVHELIEGVPFVDDEKMPQIEEGMTGSFSPVQSQISMEHEKARKEARARARLKSDEELGLSPSFLRKKYVPTSFNYDELDIDDLIERDDEMDAEIASIDGIYLAKRINIPENEANLLTNQSPTNLDYSEFKTFKEKGFENEFSQICNKSMSQESLSVDYMDLWASSDTNIKPNIQTFPFHEISTPQNATPACLDNVANTSKASFKPEESTKKKNDNYKRGHRKKFIFSILNFGKNGLSKEKQKSKRKKRSSSLPNQLLENKIKIKPISDASFSQGSGDTDKPCSSDKSPSINAKAILEDDVFECDSMHGNGMAPKASAVAAVRNVVKADRRVTIDEIMIQLPPGIEIGRSPIGTIMLDV</sequence>
<dbReference type="InterPro" id="IPR036397">
    <property type="entry name" value="RNaseH_sf"/>
</dbReference>
<dbReference type="SMART" id="SM00132">
    <property type="entry name" value="LIM"/>
    <property type="match status" value="1"/>
</dbReference>
<dbReference type="Proteomes" id="UP001235939">
    <property type="component" value="Chromosome X"/>
</dbReference>
<evidence type="ECO:0000256" key="5">
    <source>
        <dbReference type="SAM" id="MobiDB-lite"/>
    </source>
</evidence>
<evidence type="ECO:0000313" key="8">
    <source>
        <dbReference type="Proteomes" id="UP001235939"/>
    </source>
</evidence>
<feature type="region of interest" description="Disordered" evidence="5">
    <location>
        <begin position="456"/>
        <end position="478"/>
    </location>
</feature>
<feature type="region of interest" description="Disordered" evidence="5">
    <location>
        <begin position="508"/>
        <end position="537"/>
    </location>
</feature>
<dbReference type="Gene3D" id="2.10.110.10">
    <property type="entry name" value="Cysteine Rich Protein"/>
    <property type="match status" value="1"/>
</dbReference>
<organism evidence="7 8">
    <name type="scientific">Cordylochernes scorpioides</name>
    <dbReference type="NCBI Taxonomy" id="51811"/>
    <lineage>
        <taxon>Eukaryota</taxon>
        <taxon>Metazoa</taxon>
        <taxon>Ecdysozoa</taxon>
        <taxon>Arthropoda</taxon>
        <taxon>Chelicerata</taxon>
        <taxon>Arachnida</taxon>
        <taxon>Pseudoscorpiones</taxon>
        <taxon>Cheliferoidea</taxon>
        <taxon>Chernetidae</taxon>
        <taxon>Cordylochernes</taxon>
    </lineage>
</organism>
<keyword evidence="8" id="KW-1185">Reference proteome</keyword>
<feature type="region of interest" description="Disordered" evidence="5">
    <location>
        <begin position="402"/>
        <end position="422"/>
    </location>
</feature>
<evidence type="ECO:0000256" key="1">
    <source>
        <dbReference type="ARBA" id="ARBA00022723"/>
    </source>
</evidence>